<feature type="region of interest" description="Disordered" evidence="1">
    <location>
        <begin position="41"/>
        <end position="82"/>
    </location>
</feature>
<comment type="caution">
    <text evidence="3">The sequence shown here is derived from an EMBL/GenBank/DDBJ whole genome shotgun (WGS) entry which is preliminary data.</text>
</comment>
<feature type="domain" description="Virulence-associated protein E-like" evidence="2">
    <location>
        <begin position="205"/>
        <end position="420"/>
    </location>
</feature>
<feature type="compositionally biased region" description="Low complexity" evidence="1">
    <location>
        <begin position="60"/>
        <end position="72"/>
    </location>
</feature>
<dbReference type="Proteomes" id="UP000272706">
    <property type="component" value="Unassembled WGS sequence"/>
</dbReference>
<keyword evidence="4" id="KW-1185">Reference proteome</keyword>
<name>A0A3A5KYW5_9HYPH</name>
<dbReference type="InterPro" id="IPR007936">
    <property type="entry name" value="VapE-like_dom"/>
</dbReference>
<evidence type="ECO:0000259" key="2">
    <source>
        <dbReference type="Pfam" id="PF05272"/>
    </source>
</evidence>
<feature type="region of interest" description="Disordered" evidence="1">
    <location>
        <begin position="1"/>
        <end position="20"/>
    </location>
</feature>
<gene>
    <name evidence="3" type="ORF">D3227_04985</name>
</gene>
<dbReference type="Pfam" id="PF05272">
    <property type="entry name" value="VapE-like_dom"/>
    <property type="match status" value="1"/>
</dbReference>
<dbReference type="RefSeq" id="WP_120012989.1">
    <property type="nucleotide sequence ID" value="NZ_QZWZ01000002.1"/>
</dbReference>
<proteinExistence type="predicted"/>
<dbReference type="EMBL" id="QZWZ01000002">
    <property type="protein sequence ID" value="RJT42033.1"/>
    <property type="molecule type" value="Genomic_DNA"/>
</dbReference>
<dbReference type="OrthoDB" id="9763644at2"/>
<feature type="compositionally biased region" description="Basic and acidic residues" evidence="1">
    <location>
        <begin position="9"/>
        <end position="19"/>
    </location>
</feature>
<evidence type="ECO:0000313" key="4">
    <source>
        <dbReference type="Proteomes" id="UP000272706"/>
    </source>
</evidence>
<dbReference type="PANTHER" id="PTHR34985">
    <property type="entry name" value="SLR0554 PROTEIN"/>
    <property type="match status" value="1"/>
</dbReference>
<dbReference type="AlphaFoldDB" id="A0A3A5KYW5"/>
<accession>A0A3A5KYW5</accession>
<protein>
    <recommendedName>
        <fullName evidence="2">Virulence-associated protein E-like domain-containing protein</fullName>
    </recommendedName>
</protein>
<evidence type="ECO:0000256" key="1">
    <source>
        <dbReference type="SAM" id="MobiDB-lite"/>
    </source>
</evidence>
<evidence type="ECO:0000313" key="3">
    <source>
        <dbReference type="EMBL" id="RJT42033.1"/>
    </source>
</evidence>
<sequence>MTYSFSDWQEGKQPKKGWDCADAIDDGWSKDQLDAFMRATARPWSPPQQKPAGEAAERVPPAAGPAKPVAEARTVEQAQPATVTQLHTRKTVKADDSWQLGLICNEEGKIKPGATKNWALFLENHPETVDVFAFDAFKLRVMLMRAPPWAGKGSAWEPRAVQDRDYSEAVMWLEGRYMTPKASNIAAVIQTVAEHSSFDRLTEYLEGLAWDGKQRVKRFANDYLGCLGDTYAPIVSERWLISSVARGLKPGCKVDTMPILEGPQGLRKSTAIRALYGDEFFSDNLSDIGSKDAIMELQGVWGLEVAEMHRFSAAETSAVKKFLPRQIDRFRPPYGRSVIEAPRRVVMAGTINPEGNPYLHDPTGARRFWPLECRKIDIDAIHRDRDQIWAEAVALFKSGAQWWIKEDETPTVEAEQEKRTDVDVWVSHIAPMLKTRTSVTQLEIFETLGILKKDADRRHSDRVGRIMKKLGWQAERDRKDGEDRTIYRSGKPDLLTYADEKMDW</sequence>
<reference evidence="3 4" key="1">
    <citation type="submission" date="2018-09" db="EMBL/GenBank/DDBJ databases">
        <title>Mesorhizobium carmichaelinearum sp. nov. isolated from Carmichaelinea spp. root nodules in New Zealand.</title>
        <authorList>
            <person name="De Meyer S.E."/>
        </authorList>
    </citation>
    <scope>NUCLEOTIDE SEQUENCE [LARGE SCALE GENOMIC DNA]</scope>
    <source>
        <strain evidence="3 4">ICMP19557</strain>
    </source>
</reference>
<dbReference type="PANTHER" id="PTHR34985:SF1">
    <property type="entry name" value="SLR0554 PROTEIN"/>
    <property type="match status" value="1"/>
</dbReference>
<organism evidence="3 4">
    <name type="scientific">Mesorhizobium waimense</name>
    <dbReference type="NCBI Taxonomy" id="1300307"/>
    <lineage>
        <taxon>Bacteria</taxon>
        <taxon>Pseudomonadati</taxon>
        <taxon>Pseudomonadota</taxon>
        <taxon>Alphaproteobacteria</taxon>
        <taxon>Hyphomicrobiales</taxon>
        <taxon>Phyllobacteriaceae</taxon>
        <taxon>Mesorhizobium</taxon>
    </lineage>
</organism>